<dbReference type="SUPFAM" id="SSF52047">
    <property type="entry name" value="RNI-like"/>
    <property type="match status" value="1"/>
</dbReference>
<dbReference type="EMBL" id="BLLK01000064">
    <property type="protein sequence ID" value="GFH59454.1"/>
    <property type="molecule type" value="Genomic_DNA"/>
</dbReference>
<evidence type="ECO:0000313" key="3">
    <source>
        <dbReference type="Proteomes" id="UP001054902"/>
    </source>
</evidence>
<evidence type="ECO:0000259" key="1">
    <source>
        <dbReference type="Pfam" id="PF21743"/>
    </source>
</evidence>
<comment type="caution">
    <text evidence="2">The sequence shown here is derived from an EMBL/GenBank/DDBJ whole genome shotgun (WGS) entry which is preliminary data.</text>
</comment>
<dbReference type="CDD" id="cd20401">
    <property type="entry name" value="Tudor_AtPTM-like"/>
    <property type="match status" value="1"/>
</dbReference>
<dbReference type="Proteomes" id="UP001054902">
    <property type="component" value="Unassembled WGS sequence"/>
</dbReference>
<feature type="domain" description="PTM/DIR17-like Tudor" evidence="1">
    <location>
        <begin position="18"/>
        <end position="62"/>
    </location>
</feature>
<dbReference type="AlphaFoldDB" id="A0AAD3D7W0"/>
<gene>
    <name evidence="2" type="ORF">CTEN210_15930</name>
</gene>
<keyword evidence="3" id="KW-1185">Reference proteome</keyword>
<name>A0AAD3D7W0_9STRA</name>
<dbReference type="InterPro" id="IPR047365">
    <property type="entry name" value="Tudor_AtPTM-like"/>
</dbReference>
<evidence type="ECO:0000313" key="2">
    <source>
        <dbReference type="EMBL" id="GFH59454.1"/>
    </source>
</evidence>
<protein>
    <recommendedName>
        <fullName evidence="1">PTM/DIR17-like Tudor domain-containing protein</fullName>
    </recommendedName>
</protein>
<reference evidence="2 3" key="1">
    <citation type="journal article" date="2021" name="Sci. Rep.">
        <title>The genome of the diatom Chaetoceros tenuissimus carries an ancient integrated fragment of an extant virus.</title>
        <authorList>
            <person name="Hongo Y."/>
            <person name="Kimura K."/>
            <person name="Takaki Y."/>
            <person name="Yoshida Y."/>
            <person name="Baba S."/>
            <person name="Kobayashi G."/>
            <person name="Nagasaki K."/>
            <person name="Hano T."/>
            <person name="Tomaru Y."/>
        </authorList>
    </citation>
    <scope>NUCLEOTIDE SEQUENCE [LARGE SCALE GENOMIC DNA]</scope>
    <source>
        <strain evidence="2 3">NIES-3715</strain>
    </source>
</reference>
<proteinExistence type="predicted"/>
<organism evidence="2 3">
    <name type="scientific">Chaetoceros tenuissimus</name>
    <dbReference type="NCBI Taxonomy" id="426638"/>
    <lineage>
        <taxon>Eukaryota</taxon>
        <taxon>Sar</taxon>
        <taxon>Stramenopiles</taxon>
        <taxon>Ochrophyta</taxon>
        <taxon>Bacillariophyta</taxon>
        <taxon>Coscinodiscophyceae</taxon>
        <taxon>Chaetocerotophycidae</taxon>
        <taxon>Chaetocerotales</taxon>
        <taxon>Chaetocerotaceae</taxon>
        <taxon>Chaetoceros</taxon>
    </lineage>
</organism>
<sequence>MPVKRRSKKPRQSLDFIGVKVAKYFDDKLYQGQVSRKNGRYWRVEYDDGDEEDYTRKELEELIQIFKEHCTSSGLKRKRDEHDLTDFARNSRSSLNALTEDSLLHICSFLYKDPNEQEDFEPSCIQDISNLGMCSQDLYQVYKAFLDTIEVSLVLEEELDVGKLAFFATYKLKLVEIEFDWGQNVSIHKNDVKVILYVFQCCNLSKLRYLRFDKFQITDDDTADEKYYDFCLKAMKAVRSISNNSKKNSIVDYFGKNKDGYKWTELKHVELPIEFLGFKLPFLSKLEHIKVMLPKRRPAIGRGFIVARVVELEVEPYKAKMLSCALKKMPELKTLEVDWIDSHTSCNENYLILNDLSLPRLETLIVGNECISLVVKGQVNCPALKTVKLGTLHQDDTIETFEKLPDGIIDLSLKMWYDQYFKHAEFNDKLNEFNKLNSLSILSEYWGWFSDRDNEATLSLSSESLKAFSFDGEGERHNLDLNCPNLESMECCDEVKSVVRK</sequence>
<dbReference type="Pfam" id="PF21743">
    <property type="entry name" value="PTM_DIR17_Tudor"/>
    <property type="match status" value="1"/>
</dbReference>
<accession>A0AAD3D7W0</accession>